<organism evidence="2 3">
    <name type="scientific">Helicobacter macacae MIT 99-5501</name>
    <dbReference type="NCBI Taxonomy" id="1357400"/>
    <lineage>
        <taxon>Bacteria</taxon>
        <taxon>Pseudomonadati</taxon>
        <taxon>Campylobacterota</taxon>
        <taxon>Epsilonproteobacteria</taxon>
        <taxon>Campylobacterales</taxon>
        <taxon>Helicobacteraceae</taxon>
        <taxon>Helicobacter</taxon>
    </lineage>
</organism>
<dbReference type="RefSeq" id="WP_023928632.1">
    <property type="nucleotide sequence ID" value="NZ_KI669455.1"/>
</dbReference>
<gene>
    <name evidence="2" type="ORF">HMPREF2086_01819</name>
</gene>
<dbReference type="AlphaFoldDB" id="V8C546"/>
<evidence type="ECO:0000313" key="2">
    <source>
        <dbReference type="EMBL" id="ETD22508.1"/>
    </source>
</evidence>
<dbReference type="EMBL" id="AZJI01000009">
    <property type="protein sequence ID" value="ETD22508.1"/>
    <property type="molecule type" value="Genomic_DNA"/>
</dbReference>
<comment type="caution">
    <text evidence="2">The sequence shown here is derived from an EMBL/GenBank/DDBJ whole genome shotgun (WGS) entry which is preliminary data.</text>
</comment>
<name>V8C546_9HELI</name>
<keyword evidence="1" id="KW-0472">Membrane</keyword>
<dbReference type="STRING" id="1357400.HMPREF2086_01819"/>
<feature type="transmembrane region" description="Helical" evidence="1">
    <location>
        <begin position="20"/>
        <end position="41"/>
    </location>
</feature>
<protein>
    <submittedName>
        <fullName evidence="2">Uncharacterized protein</fullName>
    </submittedName>
</protein>
<dbReference type="PATRIC" id="fig|1357400.3.peg.2461"/>
<evidence type="ECO:0000313" key="3">
    <source>
        <dbReference type="Proteomes" id="UP000018731"/>
    </source>
</evidence>
<dbReference type="HOGENOM" id="CLU_3136370_0_0_7"/>
<reference evidence="2 3" key="1">
    <citation type="journal article" date="2014" name="Genome Announc.">
        <title>Draft genome sequences of six enterohepatic helicobacter species isolated from humans and one from rhesus macaques.</title>
        <authorList>
            <person name="Shen Z."/>
            <person name="Sheh A."/>
            <person name="Young S.K."/>
            <person name="Abouelliel A."/>
            <person name="Ward D.V."/>
            <person name="Earl A.M."/>
            <person name="Fox J.G."/>
        </authorList>
    </citation>
    <scope>NUCLEOTIDE SEQUENCE [LARGE SCALE GENOMIC DNA]</scope>
    <source>
        <strain evidence="2 3">MIT 99-5501</strain>
    </source>
</reference>
<keyword evidence="1" id="KW-1133">Transmembrane helix</keyword>
<keyword evidence="1" id="KW-0812">Transmembrane</keyword>
<evidence type="ECO:0000256" key="1">
    <source>
        <dbReference type="SAM" id="Phobius"/>
    </source>
</evidence>
<proteinExistence type="predicted"/>
<dbReference type="Proteomes" id="UP000018731">
    <property type="component" value="Unassembled WGS sequence"/>
</dbReference>
<accession>V8C546</accession>
<keyword evidence="3" id="KW-1185">Reference proteome</keyword>
<sequence>MGFEIFGMRVFDFSKPFGYFEAFSTIFIVCAIAFIGFLLLANAAKKHNKHN</sequence>